<organism evidence="7 8">
    <name type="scientific">Azohydromonas lata</name>
    <dbReference type="NCBI Taxonomy" id="45677"/>
    <lineage>
        <taxon>Bacteria</taxon>
        <taxon>Pseudomonadati</taxon>
        <taxon>Pseudomonadota</taxon>
        <taxon>Betaproteobacteria</taxon>
        <taxon>Burkholderiales</taxon>
        <taxon>Sphaerotilaceae</taxon>
        <taxon>Azohydromonas</taxon>
    </lineage>
</organism>
<keyword evidence="8" id="KW-1185">Reference proteome</keyword>
<dbReference type="PROSITE" id="PS50234">
    <property type="entry name" value="VWFA"/>
    <property type="match status" value="1"/>
</dbReference>
<sequence>MNFLWPSLLWTLLLLPLLVLLYLWLLRRRKQAVLPYADLGLVKQALGRGSAWKRHVPPLLLLVSLAALLLASARPTAVMTLPLAEQTIILAMDVSGSMRAADVQPTRLAAAQNAAKAFLTDLPRDVRVGVVAFAGTAAVVQAPTFSREDVVAAIDRFQLQRATAIGSGIVLSLATIFPDAGIDLSQVTGQRPMPQALGENNGNEAKPRDFKPVEPGSYASAAVILLTDGQRTTGPDPVESARMAAERGVRVYTVGIGTKEGDTIGFEGWSMRVRLDEETLKTIADLTRAEYFYAGTAADLKKVYETLSSRLVMEKKETEITALFAALGAALALAAAALSLWWFGRVM</sequence>
<dbReference type="Pfam" id="PF00092">
    <property type="entry name" value="VWA"/>
    <property type="match status" value="1"/>
</dbReference>
<accession>A0ABU5IDX2</accession>
<dbReference type="SMART" id="SM00327">
    <property type="entry name" value="VWA"/>
    <property type="match status" value="1"/>
</dbReference>
<dbReference type="Gene3D" id="3.40.50.410">
    <property type="entry name" value="von Willebrand factor, type A domain"/>
    <property type="match status" value="1"/>
</dbReference>
<evidence type="ECO:0000256" key="4">
    <source>
        <dbReference type="ARBA" id="ARBA00023136"/>
    </source>
</evidence>
<proteinExistence type="predicted"/>
<keyword evidence="1" id="KW-1003">Cell membrane</keyword>
<feature type="domain" description="VWFA" evidence="6">
    <location>
        <begin position="87"/>
        <end position="307"/>
    </location>
</feature>
<gene>
    <name evidence="7" type="ORF">SM757_12115</name>
</gene>
<dbReference type="InterPro" id="IPR050768">
    <property type="entry name" value="UPF0353/GerABKA_families"/>
</dbReference>
<evidence type="ECO:0000256" key="2">
    <source>
        <dbReference type="ARBA" id="ARBA00022692"/>
    </source>
</evidence>
<dbReference type="PANTHER" id="PTHR22550:SF5">
    <property type="entry name" value="LEUCINE ZIPPER PROTEIN 4"/>
    <property type="match status" value="1"/>
</dbReference>
<dbReference type="Pfam" id="PF13519">
    <property type="entry name" value="VWA_2"/>
    <property type="match status" value="1"/>
</dbReference>
<evidence type="ECO:0000313" key="8">
    <source>
        <dbReference type="Proteomes" id="UP001293718"/>
    </source>
</evidence>
<keyword evidence="3 5" id="KW-1133">Transmembrane helix</keyword>
<protein>
    <submittedName>
        <fullName evidence="7">VWA domain-containing protein</fullName>
    </submittedName>
</protein>
<evidence type="ECO:0000259" key="6">
    <source>
        <dbReference type="PROSITE" id="PS50234"/>
    </source>
</evidence>
<evidence type="ECO:0000256" key="5">
    <source>
        <dbReference type="SAM" id="Phobius"/>
    </source>
</evidence>
<keyword evidence="2 5" id="KW-0812">Transmembrane</keyword>
<dbReference type="PANTHER" id="PTHR22550">
    <property type="entry name" value="SPORE GERMINATION PROTEIN"/>
    <property type="match status" value="1"/>
</dbReference>
<dbReference type="Pfam" id="PF07584">
    <property type="entry name" value="BatA"/>
    <property type="match status" value="1"/>
</dbReference>
<name>A0ABU5IDX2_9BURK</name>
<dbReference type="InterPro" id="IPR024163">
    <property type="entry name" value="Aerotolerance_reg_N"/>
</dbReference>
<dbReference type="EMBL" id="JAXOJX010000016">
    <property type="protein sequence ID" value="MDZ5457315.1"/>
    <property type="molecule type" value="Genomic_DNA"/>
</dbReference>
<dbReference type="InterPro" id="IPR002035">
    <property type="entry name" value="VWF_A"/>
</dbReference>
<evidence type="ECO:0000256" key="1">
    <source>
        <dbReference type="ARBA" id="ARBA00022475"/>
    </source>
</evidence>
<dbReference type="Proteomes" id="UP001293718">
    <property type="component" value="Unassembled WGS sequence"/>
</dbReference>
<reference evidence="7 8" key="1">
    <citation type="submission" date="2023-11" db="EMBL/GenBank/DDBJ databases">
        <title>Draft genome of Azohydromonas lata strain H1 (DSM1123), a polyhydroxyalkanoate producer.</title>
        <authorList>
            <person name="Traversa D."/>
            <person name="D'Addabbo P."/>
            <person name="Pazzani C."/>
            <person name="Manzari C."/>
            <person name="Chiara M."/>
            <person name="Scrascia M."/>
        </authorList>
    </citation>
    <scope>NUCLEOTIDE SEQUENCE [LARGE SCALE GENOMIC DNA]</scope>
    <source>
        <strain evidence="7 8">H1</strain>
    </source>
</reference>
<comment type="caution">
    <text evidence="7">The sequence shown here is derived from an EMBL/GenBank/DDBJ whole genome shotgun (WGS) entry which is preliminary data.</text>
</comment>
<dbReference type="InterPro" id="IPR036465">
    <property type="entry name" value="vWFA_dom_sf"/>
</dbReference>
<dbReference type="SUPFAM" id="SSF53300">
    <property type="entry name" value="vWA-like"/>
    <property type="match status" value="1"/>
</dbReference>
<keyword evidence="4 5" id="KW-0472">Membrane</keyword>
<feature type="transmembrane region" description="Helical" evidence="5">
    <location>
        <begin position="320"/>
        <end position="343"/>
    </location>
</feature>
<dbReference type="RefSeq" id="WP_066332774.1">
    <property type="nucleotide sequence ID" value="NZ_JAXOJX010000016.1"/>
</dbReference>
<evidence type="ECO:0000313" key="7">
    <source>
        <dbReference type="EMBL" id="MDZ5457315.1"/>
    </source>
</evidence>
<evidence type="ECO:0000256" key="3">
    <source>
        <dbReference type="ARBA" id="ARBA00022989"/>
    </source>
</evidence>